<accession>A0AAV1SI53</accession>
<dbReference type="InterPro" id="IPR008928">
    <property type="entry name" value="6-hairpin_glycosidase_sf"/>
</dbReference>
<comment type="catalytic activity">
    <reaction evidence="1 9">
        <text>Endohydrolysis of (1-&gt;4)-beta-D-glucosidic linkages in cellulose, lichenin and cereal beta-D-glucans.</text>
        <dbReference type="EC" id="3.2.1.4"/>
    </reaction>
</comment>
<name>A0AAV1SI53_9ROSI</name>
<comment type="caution">
    <text evidence="11">The sequence shown here is derived from an EMBL/GenBank/DDBJ whole genome shotgun (WGS) entry which is preliminary data.</text>
</comment>
<dbReference type="InterPro" id="IPR012341">
    <property type="entry name" value="6hp_glycosidase-like_sf"/>
</dbReference>
<protein>
    <recommendedName>
        <fullName evidence="9">Endoglucanase</fullName>
        <ecNumber evidence="9">3.2.1.4</ecNumber>
    </recommendedName>
</protein>
<dbReference type="InterPro" id="IPR001701">
    <property type="entry name" value="Glyco_hydro_9"/>
</dbReference>
<evidence type="ECO:0000256" key="5">
    <source>
        <dbReference type="ARBA" id="ARBA00023277"/>
    </source>
</evidence>
<organism evidence="11 12">
    <name type="scientific">Dovyalis caffra</name>
    <dbReference type="NCBI Taxonomy" id="77055"/>
    <lineage>
        <taxon>Eukaryota</taxon>
        <taxon>Viridiplantae</taxon>
        <taxon>Streptophyta</taxon>
        <taxon>Embryophyta</taxon>
        <taxon>Tracheophyta</taxon>
        <taxon>Spermatophyta</taxon>
        <taxon>Magnoliopsida</taxon>
        <taxon>eudicotyledons</taxon>
        <taxon>Gunneridae</taxon>
        <taxon>Pentapetalae</taxon>
        <taxon>rosids</taxon>
        <taxon>fabids</taxon>
        <taxon>Malpighiales</taxon>
        <taxon>Salicaceae</taxon>
        <taxon>Flacourtieae</taxon>
        <taxon>Dovyalis</taxon>
    </lineage>
</organism>
<evidence type="ECO:0000256" key="1">
    <source>
        <dbReference type="ARBA" id="ARBA00000966"/>
    </source>
</evidence>
<sequence>MNGAISIDYGAALTKSLLYYEAQRSGKLPPNQRVQWRGDSGLKDGSDAGIDLVGGYYDAGDNVKFGFPMAFTVTMLAWSTVEFRAQLEAKKELSNALEAIKWGTDYFIKAHPQADVLYGEIGDGDSDHSCWERPEDMTTPRSTFKIDDQHPGADLAAETAAALAAASVAFKQSNPRYATELIKHAKQLFEFARSHPGQYQNSISAAGKFYSSSGYEDELLWAAAWLHRATNEKTYLDYVGTSGNTGGARTVFSWDDKFVGVQVLAAKLVLEGKVQNNGVWSQYKSQAEQFICSCAQKGNNNVKKTPGGLLWFLQWDNLQYTATASFVAAAYANYLNPRHASIQCPGGIVQPSDLINLARSQVDYILGSNPKKISYMIGFGPNYPTQAHHRGASIVTIKKVPKRVGCQEGFQQWFNRNAPNPNVLEGGIVGGADQNDGYTDSRSNFQQAEPATVTPAPLVGVLASLA</sequence>
<feature type="active site" evidence="8">
    <location>
        <position position="388"/>
    </location>
</feature>
<keyword evidence="5 8" id="KW-0119">Carbohydrate metabolism</keyword>
<comment type="similarity">
    <text evidence="2 8 9">Belongs to the glycosyl hydrolase 9 (cellulase E) family.</text>
</comment>
<dbReference type="EC" id="3.2.1.4" evidence="9"/>
<reference evidence="11 12" key="1">
    <citation type="submission" date="2024-01" db="EMBL/GenBank/DDBJ databases">
        <authorList>
            <person name="Waweru B."/>
        </authorList>
    </citation>
    <scope>NUCLEOTIDE SEQUENCE [LARGE SCALE GENOMIC DNA]</scope>
</reference>
<keyword evidence="4 9" id="KW-0136">Cellulose degradation</keyword>
<dbReference type="GO" id="GO:0008810">
    <property type="term" value="F:cellulase activity"/>
    <property type="evidence" value="ECO:0007669"/>
    <property type="project" value="UniProtKB-EC"/>
</dbReference>
<dbReference type="EMBL" id="CAWUPB010001178">
    <property type="protein sequence ID" value="CAK7349943.1"/>
    <property type="molecule type" value="Genomic_DNA"/>
</dbReference>
<gene>
    <name evidence="11" type="ORF">DCAF_LOCUS22666</name>
</gene>
<dbReference type="Gene3D" id="1.50.10.10">
    <property type="match status" value="1"/>
</dbReference>
<proteinExistence type="inferred from homology"/>
<dbReference type="FunFam" id="1.50.10.10:FF:000020">
    <property type="entry name" value="Endoglucanase"/>
    <property type="match status" value="1"/>
</dbReference>
<dbReference type="Proteomes" id="UP001314170">
    <property type="component" value="Unassembled WGS sequence"/>
</dbReference>
<evidence type="ECO:0000256" key="7">
    <source>
        <dbReference type="ARBA" id="ARBA00023326"/>
    </source>
</evidence>
<evidence type="ECO:0000313" key="12">
    <source>
        <dbReference type="Proteomes" id="UP001314170"/>
    </source>
</evidence>
<dbReference type="PROSITE" id="PS00592">
    <property type="entry name" value="GH9_2"/>
    <property type="match status" value="1"/>
</dbReference>
<evidence type="ECO:0000256" key="3">
    <source>
        <dbReference type="ARBA" id="ARBA00022801"/>
    </source>
</evidence>
<evidence type="ECO:0000256" key="9">
    <source>
        <dbReference type="RuleBase" id="RU361166"/>
    </source>
</evidence>
<evidence type="ECO:0000256" key="4">
    <source>
        <dbReference type="ARBA" id="ARBA00023001"/>
    </source>
</evidence>
<evidence type="ECO:0000256" key="8">
    <source>
        <dbReference type="PROSITE-ProRule" id="PRU10059"/>
    </source>
</evidence>
<feature type="domain" description="Glycoside hydrolase family 9" evidence="10">
    <location>
        <begin position="9"/>
        <end position="462"/>
    </location>
</feature>
<dbReference type="InterPro" id="IPR018221">
    <property type="entry name" value="Glyco_hydro_9_His_AS"/>
</dbReference>
<keyword evidence="7 8" id="KW-0624">Polysaccharide degradation</keyword>
<dbReference type="GO" id="GO:0030245">
    <property type="term" value="P:cellulose catabolic process"/>
    <property type="evidence" value="ECO:0007669"/>
    <property type="project" value="UniProtKB-KW"/>
</dbReference>
<dbReference type="PANTHER" id="PTHR22298">
    <property type="entry name" value="ENDO-1,4-BETA-GLUCANASE"/>
    <property type="match status" value="1"/>
</dbReference>
<evidence type="ECO:0000256" key="2">
    <source>
        <dbReference type="ARBA" id="ARBA00007072"/>
    </source>
</evidence>
<dbReference type="SUPFAM" id="SSF48208">
    <property type="entry name" value="Six-hairpin glycosidases"/>
    <property type="match status" value="1"/>
</dbReference>
<keyword evidence="12" id="KW-1185">Reference proteome</keyword>
<dbReference type="AlphaFoldDB" id="A0AAV1SI53"/>
<evidence type="ECO:0000256" key="6">
    <source>
        <dbReference type="ARBA" id="ARBA00023295"/>
    </source>
</evidence>
<keyword evidence="6 8" id="KW-0326">Glycosidase</keyword>
<evidence type="ECO:0000259" key="10">
    <source>
        <dbReference type="Pfam" id="PF00759"/>
    </source>
</evidence>
<keyword evidence="3 8" id="KW-0378">Hydrolase</keyword>
<evidence type="ECO:0000313" key="11">
    <source>
        <dbReference type="EMBL" id="CAK7349943.1"/>
    </source>
</evidence>
<dbReference type="Pfam" id="PF00759">
    <property type="entry name" value="Glyco_hydro_9"/>
    <property type="match status" value="1"/>
</dbReference>